<dbReference type="AlphaFoldDB" id="A0A1U7YJB3"/>
<proteinExistence type="inferred from homology"/>
<name>A0A1U7YJB3_NICSY</name>
<feature type="domain" description="Ubiquitin-like protease family profile" evidence="6">
    <location>
        <begin position="383"/>
        <end position="608"/>
    </location>
</feature>
<evidence type="ECO:0000313" key="7">
    <source>
        <dbReference type="Proteomes" id="UP000189701"/>
    </source>
</evidence>
<feature type="region of interest" description="Disordered" evidence="5">
    <location>
        <begin position="641"/>
        <end position="668"/>
    </location>
</feature>
<evidence type="ECO:0000256" key="3">
    <source>
        <dbReference type="ARBA" id="ARBA00022801"/>
    </source>
</evidence>
<dbReference type="InterPro" id="IPR038765">
    <property type="entry name" value="Papain-like_cys_pep_sf"/>
</dbReference>
<feature type="compositionally biased region" description="Basic and acidic residues" evidence="5">
    <location>
        <begin position="225"/>
        <end position="234"/>
    </location>
</feature>
<reference evidence="8" key="2">
    <citation type="submission" date="2025-08" db="UniProtKB">
        <authorList>
            <consortium name="RefSeq"/>
        </authorList>
    </citation>
    <scope>IDENTIFICATION</scope>
    <source>
        <tissue evidence="8">Leaf</tissue>
    </source>
</reference>
<dbReference type="Gene3D" id="3.40.395.10">
    <property type="entry name" value="Adenoviral Proteinase, Chain A"/>
    <property type="match status" value="1"/>
</dbReference>
<sequence length="668" mass="76476">MNMFGKADQMNTDRESSVPIRKYGVDDHCRATEPTGIFNQDAGGVERDDMDVHAEGQYEREFRDAHLDDETENVTDIGKEVCGVPEKICRVCGLQSQEDLTSPLGTSVSEIVCKCLEGTYDLSTPLSYKEKFGVQTCASQASKEAGVQYQEKTGLQSQDIGRSEIGSKSIDATCDDDDVAGMILDIANESCQQASKDHGEQLQDKENVELQEKENVARNILAELSLEKTQEGTAEKTVSPTEENKEDTNDDDLNQYTRKRKRDSIGYDGPSFSLLTPTPPSIQMDIDATLTMEGEGNVEEELGRGKRNKKLSWQLKSPFDKEGKAVSSKADNQNTPKSSGWIKSTYTRRCIFHYAKEDEKLVKKFIVWLGKEKRRGRKKEGQIDLYADDNSLRKKPYKLYHQKISSKMFFLELSDSKFVLDDKHIDIALYYLRKKECYHPRDHPFRCTTTDVLFDNYMALVYKDFSEDASDEFWCAGDNQLFLTPYVWGDSRRCGIAWTEVDKIFFPCRLPSEDDEVVTHFLLGVLDLNQKKIDVYDSIYSEPYEAGMNYMQMYARMIPHLLKFSQFDKNHKSFGNVFNKFDIQWQRSPHQTGSTDCGAFLIKFAELLMIGKDVQQFQPEDIKDFRKELAANLWAHGEWKRNSGYDTPPENVGDDYESENETFCPKEL</sequence>
<comment type="similarity">
    <text evidence="1">Belongs to the peptidase C48 family.</text>
</comment>
<reference evidence="7" key="1">
    <citation type="journal article" date="2013" name="Genome Biol.">
        <title>Reference genomes and transcriptomes of Nicotiana sylvestris and Nicotiana tomentosiformis.</title>
        <authorList>
            <person name="Sierro N."/>
            <person name="Battey J.N."/>
            <person name="Ouadi S."/>
            <person name="Bovet L."/>
            <person name="Goepfert S."/>
            <person name="Bakaher N."/>
            <person name="Peitsch M.C."/>
            <person name="Ivanov N.V."/>
        </authorList>
    </citation>
    <scope>NUCLEOTIDE SEQUENCE [LARGE SCALE GENOMIC DNA]</scope>
</reference>
<feature type="region of interest" description="Disordered" evidence="5">
    <location>
        <begin position="318"/>
        <end position="338"/>
    </location>
</feature>
<dbReference type="SUPFAM" id="SSF54001">
    <property type="entry name" value="Cysteine proteinases"/>
    <property type="match status" value="1"/>
</dbReference>
<dbReference type="PANTHER" id="PTHR12606:SF136">
    <property type="entry name" value="ULP1 PROTEASE FAMILY PROTEIN"/>
    <property type="match status" value="1"/>
</dbReference>
<keyword evidence="2" id="KW-0645">Protease</keyword>
<gene>
    <name evidence="8" type="primary">LOC104247693</name>
</gene>
<dbReference type="GO" id="GO:0005634">
    <property type="term" value="C:nucleus"/>
    <property type="evidence" value="ECO:0007669"/>
    <property type="project" value="TreeGrafter"/>
</dbReference>
<evidence type="ECO:0000256" key="2">
    <source>
        <dbReference type="ARBA" id="ARBA00022670"/>
    </source>
</evidence>
<accession>A0A1U7YJB3</accession>
<dbReference type="RefSeq" id="XP_009802071.1">
    <property type="nucleotide sequence ID" value="XM_009803769.1"/>
</dbReference>
<feature type="compositionally biased region" description="Polar residues" evidence="5">
    <location>
        <begin position="329"/>
        <end position="338"/>
    </location>
</feature>
<keyword evidence="4" id="KW-0788">Thiol protease</keyword>
<dbReference type="GO" id="GO:0006508">
    <property type="term" value="P:proteolysis"/>
    <property type="evidence" value="ECO:0007669"/>
    <property type="project" value="UniProtKB-KW"/>
</dbReference>
<dbReference type="Proteomes" id="UP000189701">
    <property type="component" value="Unplaced"/>
</dbReference>
<dbReference type="PANTHER" id="PTHR12606">
    <property type="entry name" value="SENTRIN/SUMO-SPECIFIC PROTEASE"/>
    <property type="match status" value="1"/>
</dbReference>
<feature type="region of interest" description="Disordered" evidence="5">
    <location>
        <begin position="223"/>
        <end position="280"/>
    </location>
</feature>
<dbReference type="PROSITE" id="PS50600">
    <property type="entry name" value="ULP_PROTEASE"/>
    <property type="match status" value="1"/>
</dbReference>
<dbReference type="GO" id="GO:0016929">
    <property type="term" value="F:deSUMOylase activity"/>
    <property type="evidence" value="ECO:0007669"/>
    <property type="project" value="TreeGrafter"/>
</dbReference>
<dbReference type="GO" id="GO:0016926">
    <property type="term" value="P:protein desumoylation"/>
    <property type="evidence" value="ECO:0007669"/>
    <property type="project" value="TreeGrafter"/>
</dbReference>
<evidence type="ECO:0000313" key="8">
    <source>
        <dbReference type="RefSeq" id="XP_009802071.1"/>
    </source>
</evidence>
<organism evidence="7 8">
    <name type="scientific">Nicotiana sylvestris</name>
    <name type="common">Wood tobacco</name>
    <name type="synonym">South American tobacco</name>
    <dbReference type="NCBI Taxonomy" id="4096"/>
    <lineage>
        <taxon>Eukaryota</taxon>
        <taxon>Viridiplantae</taxon>
        <taxon>Streptophyta</taxon>
        <taxon>Embryophyta</taxon>
        <taxon>Tracheophyta</taxon>
        <taxon>Spermatophyta</taxon>
        <taxon>Magnoliopsida</taxon>
        <taxon>eudicotyledons</taxon>
        <taxon>Gunneridae</taxon>
        <taxon>Pentapetalae</taxon>
        <taxon>asterids</taxon>
        <taxon>lamiids</taxon>
        <taxon>Solanales</taxon>
        <taxon>Solanaceae</taxon>
        <taxon>Nicotianoideae</taxon>
        <taxon>Nicotianeae</taxon>
        <taxon>Nicotiana</taxon>
    </lineage>
</organism>
<protein>
    <submittedName>
        <fullName evidence="8">Uncharacterized protein LOC104247693</fullName>
    </submittedName>
</protein>
<evidence type="ECO:0000256" key="1">
    <source>
        <dbReference type="ARBA" id="ARBA00005234"/>
    </source>
</evidence>
<evidence type="ECO:0000259" key="6">
    <source>
        <dbReference type="PROSITE" id="PS50600"/>
    </source>
</evidence>
<evidence type="ECO:0000256" key="5">
    <source>
        <dbReference type="SAM" id="MobiDB-lite"/>
    </source>
</evidence>
<dbReference type="InterPro" id="IPR003653">
    <property type="entry name" value="Peptidase_C48_C"/>
</dbReference>
<keyword evidence="7" id="KW-1185">Reference proteome</keyword>
<evidence type="ECO:0000256" key="4">
    <source>
        <dbReference type="ARBA" id="ARBA00022807"/>
    </source>
</evidence>
<keyword evidence="3" id="KW-0378">Hydrolase</keyword>
<dbReference type="Pfam" id="PF02902">
    <property type="entry name" value="Peptidase_C48"/>
    <property type="match status" value="1"/>
</dbReference>